<evidence type="ECO:0000256" key="1">
    <source>
        <dbReference type="SAM" id="Phobius"/>
    </source>
</evidence>
<dbReference type="EMBL" id="JBBMRA010000005">
    <property type="protein sequence ID" value="MEM5536213.1"/>
    <property type="molecule type" value="Genomic_DNA"/>
</dbReference>
<keyword evidence="1" id="KW-0472">Membrane</keyword>
<feature type="transmembrane region" description="Helical" evidence="1">
    <location>
        <begin position="200"/>
        <end position="222"/>
    </location>
</feature>
<dbReference type="InterPro" id="IPR011990">
    <property type="entry name" value="TPR-like_helical_dom_sf"/>
</dbReference>
<feature type="transmembrane region" description="Helical" evidence="1">
    <location>
        <begin position="137"/>
        <end position="155"/>
    </location>
</feature>
<keyword evidence="1" id="KW-1133">Transmembrane helix</keyword>
<accession>A0ABU9TR55</accession>
<evidence type="ECO:0000313" key="3">
    <source>
        <dbReference type="Proteomes" id="UP001449225"/>
    </source>
</evidence>
<gene>
    <name evidence="2" type="ORF">WNY58_07395</name>
</gene>
<dbReference type="Proteomes" id="UP001449225">
    <property type="component" value="Unassembled WGS sequence"/>
</dbReference>
<comment type="caution">
    <text evidence="2">The sequence shown here is derived from an EMBL/GenBank/DDBJ whole genome shotgun (WGS) entry which is preliminary data.</text>
</comment>
<organism evidence="2 3">
    <name type="scientific">Neptuniibacter pectenicola</name>
    <dbReference type="NCBI Taxonomy" id="1806669"/>
    <lineage>
        <taxon>Bacteria</taxon>
        <taxon>Pseudomonadati</taxon>
        <taxon>Pseudomonadota</taxon>
        <taxon>Gammaproteobacteria</taxon>
        <taxon>Oceanospirillales</taxon>
        <taxon>Oceanospirillaceae</taxon>
        <taxon>Neptuniibacter</taxon>
    </lineage>
</organism>
<evidence type="ECO:0000313" key="2">
    <source>
        <dbReference type="EMBL" id="MEM5536213.1"/>
    </source>
</evidence>
<dbReference type="Gene3D" id="1.25.40.10">
    <property type="entry name" value="Tetratricopeptide repeat domain"/>
    <property type="match status" value="1"/>
</dbReference>
<proteinExistence type="predicted"/>
<feature type="transmembrane region" description="Helical" evidence="1">
    <location>
        <begin position="234"/>
        <end position="261"/>
    </location>
</feature>
<keyword evidence="1" id="KW-0812">Transmembrane</keyword>
<evidence type="ECO:0008006" key="4">
    <source>
        <dbReference type="Google" id="ProtNLM"/>
    </source>
</evidence>
<feature type="transmembrane region" description="Helical" evidence="1">
    <location>
        <begin position="161"/>
        <end position="180"/>
    </location>
</feature>
<dbReference type="SUPFAM" id="SSF48452">
    <property type="entry name" value="TPR-like"/>
    <property type="match status" value="1"/>
</dbReference>
<reference evidence="2 3" key="1">
    <citation type="submission" date="2024-03" db="EMBL/GenBank/DDBJ databases">
        <title>Community enrichment and isolation of bacterial strains for fucoidan degradation.</title>
        <authorList>
            <person name="Sichert A."/>
        </authorList>
    </citation>
    <scope>NUCLEOTIDE SEQUENCE [LARGE SCALE GENOMIC DNA]</scope>
    <source>
        <strain evidence="2 3">AS76</strain>
    </source>
</reference>
<protein>
    <recommendedName>
        <fullName evidence="4">B box-type domain-containing protein</fullName>
    </recommendedName>
</protein>
<keyword evidence="3" id="KW-1185">Reference proteome</keyword>
<dbReference type="RefSeq" id="WP_342854175.1">
    <property type="nucleotide sequence ID" value="NZ_JBBMRA010000005.1"/>
</dbReference>
<feature type="transmembrane region" description="Helical" evidence="1">
    <location>
        <begin position="75"/>
        <end position="102"/>
    </location>
</feature>
<name>A0ABU9TR55_9GAMM</name>
<sequence>MAYCKYHPLTASTYHCESCQINQCDHCVDDDPEHPEPRCFVCAGAVDSLGATDIAPFWRRLDRAFHYPMNKQTMMLIFIASLLASLGAFIGGITGFCLSLIVTAITTKYSFLCLQRTTDGGVTAPDMNEAFSGGFKIILHIIFILIGISLMIVGVERLFGGLASVLFSIFWMVCLPAVFINYARFEQIGPAINPIEIGRLVFTLGGAYLLLLLFIAIMIASVGTLHQILEEQVYFFSAILQSIVSYYYLIVIFHLMGYLIFQKQKILGFTSRLESSEHSAGRSSQNRMLANIDVLTKEGQFDGACATFKQGLQAFPTSYELHSRFFDFLYGLNKLDEIDAFWPTYLDLVGRQGRENQASTAYQRLLLLDKHYQPTSPDVRYRIAQACFEAGKSVLVVKLLNGLHRDDPQYKALIPAYELMAKALDDLPNKREQAEKLRRMMRQLAHHST</sequence>